<name>A0A9X1VTG1_9FLAO</name>
<dbReference type="RefSeq" id="WP_242179715.1">
    <property type="nucleotide sequence ID" value="NZ_JAKQYM010000046.1"/>
</dbReference>
<evidence type="ECO:0000313" key="3">
    <source>
        <dbReference type="Proteomes" id="UP001139369"/>
    </source>
</evidence>
<evidence type="ECO:0000313" key="2">
    <source>
        <dbReference type="EMBL" id="MCI2230545.1"/>
    </source>
</evidence>
<gene>
    <name evidence="2" type="ORF">MC378_15320</name>
</gene>
<proteinExistence type="predicted"/>
<dbReference type="InterPro" id="IPR001849">
    <property type="entry name" value="PH_domain"/>
</dbReference>
<dbReference type="PROSITE" id="PS50003">
    <property type="entry name" value="PH_DOMAIN"/>
    <property type="match status" value="1"/>
</dbReference>
<evidence type="ECO:0000259" key="1">
    <source>
        <dbReference type="PROSITE" id="PS50003"/>
    </source>
</evidence>
<sequence length="282" mass="33100">MKFFAIRYFSVKASITLFPLEKDMEPKDLFTYPVLNKKEAKYYNRTYTVRILNDNSQDNIILGYLLKSTDTHLIELEQELFNEEDIQNWEKVFFVLDRTKQIIVFEHNANIATPDNIKNVLLNLTSKYAESYGYDIKLDFLVDKFAFWEIIKDSNGLYQIAFDLNAPNLFGGSKKANEWLTVLKSKHNITEVSVDFRNNSADLEYDEEELESYRDYADSGGGNWTLGVLQEGRKKKYKSANHLRRKEVDFNADNPKSIKENLRNLIDRFTHLIKNLDDNNEK</sequence>
<accession>A0A9X1VTG1</accession>
<keyword evidence="3" id="KW-1185">Reference proteome</keyword>
<protein>
    <recommendedName>
        <fullName evidence="1">PH domain-containing protein</fullName>
    </recommendedName>
</protein>
<comment type="caution">
    <text evidence="2">The sequence shown here is derived from an EMBL/GenBank/DDBJ whole genome shotgun (WGS) entry which is preliminary data.</text>
</comment>
<dbReference type="Proteomes" id="UP001139369">
    <property type="component" value="Unassembled WGS sequence"/>
</dbReference>
<dbReference type="EMBL" id="JAKQYM010000046">
    <property type="protein sequence ID" value="MCI2230545.1"/>
    <property type="molecule type" value="Genomic_DNA"/>
</dbReference>
<feature type="domain" description="PH" evidence="1">
    <location>
        <begin position="58"/>
        <end position="188"/>
    </location>
</feature>
<reference evidence="2" key="1">
    <citation type="submission" date="2022-02" db="EMBL/GenBank/DDBJ databases">
        <title>Polaribacter sp. MSW13, isolated from seawater.</title>
        <authorList>
            <person name="Kristyanto S."/>
            <person name="Jung J."/>
            <person name="Jeon C.O."/>
        </authorList>
    </citation>
    <scope>NUCLEOTIDE SEQUENCE</scope>
    <source>
        <strain evidence="2">MSW13</strain>
    </source>
</reference>
<dbReference type="AlphaFoldDB" id="A0A9X1VTG1"/>
<organism evidence="2 3">
    <name type="scientific">Polaribacter marinus</name>
    <dbReference type="NCBI Taxonomy" id="2916838"/>
    <lineage>
        <taxon>Bacteria</taxon>
        <taxon>Pseudomonadati</taxon>
        <taxon>Bacteroidota</taxon>
        <taxon>Flavobacteriia</taxon>
        <taxon>Flavobacteriales</taxon>
        <taxon>Flavobacteriaceae</taxon>
    </lineage>
</organism>